<proteinExistence type="inferred from homology"/>
<dbReference type="FunFam" id="3.30.70.141:FF:000003">
    <property type="entry name" value="Nucleoside diphosphate kinase"/>
    <property type="match status" value="1"/>
</dbReference>
<organism evidence="17 18">
    <name type="scientific">Neomoorella humiferrea</name>
    <dbReference type="NCBI Taxonomy" id="676965"/>
    <lineage>
        <taxon>Bacteria</taxon>
        <taxon>Bacillati</taxon>
        <taxon>Bacillota</taxon>
        <taxon>Clostridia</taxon>
        <taxon>Neomoorellales</taxon>
        <taxon>Neomoorellaceae</taxon>
        <taxon>Neomoorella</taxon>
    </lineage>
</organism>
<comment type="catalytic activity">
    <reaction evidence="12 15">
        <text>a 2'-deoxyribonucleoside 5'-diphosphate + ATP = a 2'-deoxyribonucleoside 5'-triphosphate + ADP</text>
        <dbReference type="Rhea" id="RHEA:44640"/>
        <dbReference type="ChEBI" id="CHEBI:30616"/>
        <dbReference type="ChEBI" id="CHEBI:61560"/>
        <dbReference type="ChEBI" id="CHEBI:73316"/>
        <dbReference type="ChEBI" id="CHEBI:456216"/>
        <dbReference type="EC" id="2.7.4.6"/>
    </reaction>
</comment>
<dbReference type="GO" id="GO:0046872">
    <property type="term" value="F:metal ion binding"/>
    <property type="evidence" value="ECO:0007669"/>
    <property type="project" value="UniProtKB-KW"/>
</dbReference>
<keyword evidence="12" id="KW-0963">Cytoplasm</keyword>
<dbReference type="Gene3D" id="3.30.70.141">
    <property type="entry name" value="Nucleoside diphosphate kinase-like domain"/>
    <property type="match status" value="1"/>
</dbReference>
<accession>A0A2T0ATW6</accession>
<evidence type="ECO:0000256" key="3">
    <source>
        <dbReference type="ARBA" id="ARBA00012966"/>
    </source>
</evidence>
<dbReference type="CDD" id="cd04413">
    <property type="entry name" value="NDPk_I"/>
    <property type="match status" value="1"/>
</dbReference>
<feature type="binding site" evidence="12 13">
    <location>
        <position position="102"/>
    </location>
    <ligand>
        <name>ATP</name>
        <dbReference type="ChEBI" id="CHEBI:30616"/>
    </ligand>
</feature>
<evidence type="ECO:0000259" key="16">
    <source>
        <dbReference type="SMART" id="SM00562"/>
    </source>
</evidence>
<dbReference type="PANTHER" id="PTHR11349">
    <property type="entry name" value="NUCLEOSIDE DIPHOSPHATE KINASE"/>
    <property type="match status" value="1"/>
</dbReference>
<comment type="subunit">
    <text evidence="12">Homotetramer.</text>
</comment>
<evidence type="ECO:0000256" key="8">
    <source>
        <dbReference type="ARBA" id="ARBA00022777"/>
    </source>
</evidence>
<dbReference type="InterPro" id="IPR023005">
    <property type="entry name" value="Nucleoside_diP_kinase_AS"/>
</dbReference>
<evidence type="ECO:0000256" key="2">
    <source>
        <dbReference type="ARBA" id="ARBA00008142"/>
    </source>
</evidence>
<comment type="cofactor">
    <cofactor evidence="1 12">
        <name>Mg(2+)</name>
        <dbReference type="ChEBI" id="CHEBI:18420"/>
    </cofactor>
</comment>
<comment type="caution">
    <text evidence="17">The sequence shown here is derived from an EMBL/GenBank/DDBJ whole genome shotgun (WGS) entry which is preliminary data.</text>
</comment>
<dbReference type="GO" id="GO:0006228">
    <property type="term" value="P:UTP biosynthetic process"/>
    <property type="evidence" value="ECO:0007669"/>
    <property type="project" value="UniProtKB-UniRule"/>
</dbReference>
<keyword evidence="9 12" id="KW-0067">ATP-binding</keyword>
<protein>
    <recommendedName>
        <fullName evidence="4 12">Nucleoside diphosphate kinase</fullName>
        <shortName evidence="12">NDK</shortName>
        <shortName evidence="12">NDP kinase</shortName>
        <ecNumber evidence="3 12">2.7.4.6</ecNumber>
    </recommendedName>
    <alternativeName>
        <fullName evidence="12">Nucleoside-2-P kinase</fullName>
    </alternativeName>
</protein>
<feature type="binding site" evidence="12 13">
    <location>
        <position position="57"/>
    </location>
    <ligand>
        <name>ATP</name>
        <dbReference type="ChEBI" id="CHEBI:30616"/>
    </ligand>
</feature>
<keyword evidence="12" id="KW-0597">Phosphoprotein</keyword>
<sequence>MERTFAMIKPEGVARGLVGAIIQRIERKGYRIVALKMLRLTPEMAARHYAEHQGKPFYGALVDHITSGPVVAMVLEGPGVIAGLRRMMGPTNPQDAPPGTIRGDFALEVGQNVIHGSDSPASAEREIALFFSPAELTDK</sequence>
<dbReference type="EC" id="2.7.4.6" evidence="3 12"/>
<dbReference type="SMART" id="SM00562">
    <property type="entry name" value="NDK"/>
    <property type="match status" value="1"/>
</dbReference>
<feature type="binding site" evidence="12 13">
    <location>
        <position position="112"/>
    </location>
    <ligand>
        <name>ATP</name>
        <dbReference type="ChEBI" id="CHEBI:30616"/>
    </ligand>
</feature>
<dbReference type="GO" id="GO:0006183">
    <property type="term" value="P:GTP biosynthetic process"/>
    <property type="evidence" value="ECO:0007669"/>
    <property type="project" value="UniProtKB-UniRule"/>
</dbReference>
<dbReference type="Pfam" id="PF00334">
    <property type="entry name" value="NDK"/>
    <property type="match status" value="1"/>
</dbReference>
<keyword evidence="18" id="KW-1185">Reference proteome</keyword>
<dbReference type="GO" id="GO:0005524">
    <property type="term" value="F:ATP binding"/>
    <property type="evidence" value="ECO:0007669"/>
    <property type="project" value="UniProtKB-UniRule"/>
</dbReference>
<evidence type="ECO:0000256" key="15">
    <source>
        <dbReference type="RuleBase" id="RU004013"/>
    </source>
</evidence>
<evidence type="ECO:0000256" key="1">
    <source>
        <dbReference type="ARBA" id="ARBA00001946"/>
    </source>
</evidence>
<gene>
    <name evidence="12 17" type="primary">ndk</name>
    <name evidence="17" type="ORF">MOHU_10520</name>
</gene>
<dbReference type="AlphaFoldDB" id="A0A2T0ATW6"/>
<dbReference type="Proteomes" id="UP000238415">
    <property type="component" value="Unassembled WGS sequence"/>
</dbReference>
<comment type="function">
    <text evidence="12">Major role in the synthesis of nucleoside triphosphates other than ATP. The ATP gamma phosphate is transferred to the NDP beta phosphate via a ping-pong mechanism, using a phosphorylated active-site intermediate.</text>
</comment>
<evidence type="ECO:0000313" key="17">
    <source>
        <dbReference type="EMBL" id="PRR73910.1"/>
    </source>
</evidence>
<evidence type="ECO:0000256" key="12">
    <source>
        <dbReference type="HAMAP-Rule" id="MF_00451"/>
    </source>
</evidence>
<feature type="binding site" evidence="12 13">
    <location>
        <position position="91"/>
    </location>
    <ligand>
        <name>ATP</name>
        <dbReference type="ChEBI" id="CHEBI:30616"/>
    </ligand>
</feature>
<dbReference type="PROSITE" id="PS00469">
    <property type="entry name" value="NDPK"/>
    <property type="match status" value="1"/>
</dbReference>
<dbReference type="RefSeq" id="WP_170066212.1">
    <property type="nucleotide sequence ID" value="NZ_CP136419.1"/>
</dbReference>
<dbReference type="EMBL" id="PVXM01000015">
    <property type="protein sequence ID" value="PRR73910.1"/>
    <property type="molecule type" value="Genomic_DNA"/>
</dbReference>
<evidence type="ECO:0000313" key="18">
    <source>
        <dbReference type="Proteomes" id="UP000238415"/>
    </source>
</evidence>
<dbReference type="InterPro" id="IPR036850">
    <property type="entry name" value="NDK-like_dom_sf"/>
</dbReference>
<evidence type="ECO:0000256" key="7">
    <source>
        <dbReference type="ARBA" id="ARBA00022741"/>
    </source>
</evidence>
<evidence type="ECO:0000256" key="10">
    <source>
        <dbReference type="ARBA" id="ARBA00022842"/>
    </source>
</evidence>
<feature type="binding site" evidence="12 13">
    <location>
        <position position="9"/>
    </location>
    <ligand>
        <name>ATP</name>
        <dbReference type="ChEBI" id="CHEBI:30616"/>
    </ligand>
</feature>
<evidence type="ECO:0000256" key="9">
    <source>
        <dbReference type="ARBA" id="ARBA00022840"/>
    </source>
</evidence>
<dbReference type="GO" id="GO:0004550">
    <property type="term" value="F:nucleoside diphosphate kinase activity"/>
    <property type="evidence" value="ECO:0007669"/>
    <property type="project" value="UniProtKB-UniRule"/>
</dbReference>
<dbReference type="InterPro" id="IPR001564">
    <property type="entry name" value="Nucleoside_diP_kinase"/>
</dbReference>
<keyword evidence="7 12" id="KW-0547">Nucleotide-binding</keyword>
<keyword evidence="6 12" id="KW-0479">Metal-binding</keyword>
<keyword evidence="10 12" id="KW-0460">Magnesium</keyword>
<feature type="domain" description="Nucleoside diphosphate kinase-like" evidence="16">
    <location>
        <begin position="1"/>
        <end position="138"/>
    </location>
</feature>
<keyword evidence="5 12" id="KW-0808">Transferase</keyword>
<comment type="catalytic activity">
    <reaction evidence="12">
        <text>a ribonucleoside 5'-diphosphate + ATP = a ribonucleoside 5'-triphosphate + ADP</text>
        <dbReference type="Rhea" id="RHEA:18113"/>
        <dbReference type="ChEBI" id="CHEBI:30616"/>
        <dbReference type="ChEBI" id="CHEBI:57930"/>
        <dbReference type="ChEBI" id="CHEBI:61557"/>
        <dbReference type="ChEBI" id="CHEBI:456216"/>
        <dbReference type="EC" id="2.7.4.6"/>
    </reaction>
</comment>
<evidence type="ECO:0000256" key="5">
    <source>
        <dbReference type="ARBA" id="ARBA00022679"/>
    </source>
</evidence>
<evidence type="ECO:0000256" key="6">
    <source>
        <dbReference type="ARBA" id="ARBA00022723"/>
    </source>
</evidence>
<keyword evidence="11 12" id="KW-0546">Nucleotide metabolism</keyword>
<evidence type="ECO:0000256" key="11">
    <source>
        <dbReference type="ARBA" id="ARBA00023080"/>
    </source>
</evidence>
<reference evidence="17 18" key="1">
    <citation type="submission" date="2018-03" db="EMBL/GenBank/DDBJ databases">
        <title>Genome sequence of Moorella humiferrea DSM 23265.</title>
        <authorList>
            <person name="Poehlein A."/>
            <person name="Daniel R."/>
        </authorList>
    </citation>
    <scope>NUCLEOTIDE SEQUENCE [LARGE SCALE GENOMIC DNA]</scope>
    <source>
        <strain evidence="17 18">DSM 23265</strain>
    </source>
</reference>
<evidence type="ECO:0000256" key="13">
    <source>
        <dbReference type="PROSITE-ProRule" id="PRU00706"/>
    </source>
</evidence>
<feature type="binding site" evidence="12 13">
    <location>
        <position position="85"/>
    </location>
    <ligand>
        <name>ATP</name>
        <dbReference type="ChEBI" id="CHEBI:30616"/>
    </ligand>
</feature>
<feature type="active site" description="Pros-phosphohistidine intermediate" evidence="12 13">
    <location>
        <position position="115"/>
    </location>
</feature>
<keyword evidence="8 12" id="KW-0418">Kinase</keyword>
<dbReference type="InterPro" id="IPR034907">
    <property type="entry name" value="NDK-like_dom"/>
</dbReference>
<comment type="subcellular location">
    <subcellularLocation>
        <location evidence="12">Cytoplasm</location>
    </subcellularLocation>
</comment>
<evidence type="ECO:0000256" key="14">
    <source>
        <dbReference type="RuleBase" id="RU004011"/>
    </source>
</evidence>
<evidence type="ECO:0000256" key="4">
    <source>
        <dbReference type="ARBA" id="ARBA00017632"/>
    </source>
</evidence>
<dbReference type="SUPFAM" id="SSF54919">
    <property type="entry name" value="Nucleoside diphosphate kinase, NDK"/>
    <property type="match status" value="1"/>
</dbReference>
<dbReference type="HAMAP" id="MF_00451">
    <property type="entry name" value="NDP_kinase"/>
    <property type="match status" value="1"/>
</dbReference>
<dbReference type="NCBIfam" id="NF001908">
    <property type="entry name" value="PRK00668.1"/>
    <property type="match status" value="1"/>
</dbReference>
<dbReference type="PROSITE" id="PS51374">
    <property type="entry name" value="NDPK_LIKE"/>
    <property type="match status" value="1"/>
</dbReference>
<name>A0A2T0ATW6_9FIRM</name>
<dbReference type="GO" id="GO:0005737">
    <property type="term" value="C:cytoplasm"/>
    <property type="evidence" value="ECO:0007669"/>
    <property type="project" value="UniProtKB-SubCell"/>
</dbReference>
<comment type="similarity">
    <text evidence="2 12 13 14">Belongs to the NDK family.</text>
</comment>
<dbReference type="PRINTS" id="PR01243">
    <property type="entry name" value="NUCDPKINASE"/>
</dbReference>
<dbReference type="GO" id="GO:0006241">
    <property type="term" value="P:CTP biosynthetic process"/>
    <property type="evidence" value="ECO:0007669"/>
    <property type="project" value="UniProtKB-UniRule"/>
</dbReference>